<comment type="similarity">
    <text evidence="9">Belongs to the NqrDE/RnfAE family.</text>
</comment>
<dbReference type="GO" id="GO:0005886">
    <property type="term" value="C:plasma membrane"/>
    <property type="evidence" value="ECO:0007669"/>
    <property type="project" value="UniProtKB-SubCell"/>
</dbReference>
<dbReference type="AlphaFoldDB" id="A0A366JFG1"/>
<dbReference type="EMBL" id="QNSE01000001">
    <property type="protein sequence ID" value="RBP85683.1"/>
    <property type="molecule type" value="Genomic_DNA"/>
</dbReference>
<feature type="transmembrane region" description="Helical" evidence="9">
    <location>
        <begin position="202"/>
        <end position="221"/>
    </location>
</feature>
<dbReference type="PIRSF" id="PIRSF006102">
    <property type="entry name" value="NQR_DE"/>
    <property type="match status" value="1"/>
</dbReference>
<dbReference type="GO" id="GO:0012505">
    <property type="term" value="C:endomembrane system"/>
    <property type="evidence" value="ECO:0007669"/>
    <property type="project" value="UniProtKB-SubCell"/>
</dbReference>
<feature type="transmembrane region" description="Helical" evidence="9">
    <location>
        <begin position="146"/>
        <end position="167"/>
    </location>
</feature>
<protein>
    <recommendedName>
        <fullName evidence="9">Ion-translocating oxidoreductase complex subunit E</fullName>
        <ecNumber evidence="9">7.-.-.-</ecNumber>
    </recommendedName>
    <alternativeName>
        <fullName evidence="9">Rnf electron transport complex subunit E</fullName>
    </alternativeName>
</protein>
<evidence type="ECO:0000256" key="6">
    <source>
        <dbReference type="ARBA" id="ARBA00022982"/>
    </source>
</evidence>
<keyword evidence="6 9" id="KW-0249">Electron transport</keyword>
<dbReference type="HAMAP" id="MF_00478">
    <property type="entry name" value="RsxE_RnfE"/>
    <property type="match status" value="1"/>
</dbReference>
<evidence type="ECO:0000256" key="10">
    <source>
        <dbReference type="SAM" id="MobiDB-lite"/>
    </source>
</evidence>
<evidence type="ECO:0000256" key="9">
    <source>
        <dbReference type="HAMAP-Rule" id="MF_00478"/>
    </source>
</evidence>
<evidence type="ECO:0000313" key="11">
    <source>
        <dbReference type="EMBL" id="RBP85683.1"/>
    </source>
</evidence>
<comment type="subunit">
    <text evidence="9">The complex is composed of six subunits: RnfA, RnfB, RnfC, RnfD, RnfE and RnfG.</text>
</comment>
<comment type="subcellular location">
    <subcellularLocation>
        <location evidence="9">Cell inner membrane</location>
        <topology evidence="9">Multi-pass membrane protein</topology>
    </subcellularLocation>
    <subcellularLocation>
        <location evidence="1">Endomembrane system</location>
        <topology evidence="1">Multi-pass membrane protein</topology>
    </subcellularLocation>
</comment>
<sequence length="255" mass="27522">MKMSAETATSDATQDESKPSANYAEIIYNGIWKNNPALVQLLGLCPMLAVTSTVVNALGLGLATMVVLVGSNIAVSIIRNYVADAVRLPAFVMIIASFTTCIELIMQAYTYELYQILGIFIPLIVTNCAILGRADAFASRNSVLPSALDGFMMGLGFMFILVALGAMRELIGQGTLFSDMQLLFGDMATHWKIVIFENYPNVLFAVLPPGAFIGLGLLIAGKNYLDEREKKRIAAQKAKDGPSVSKRVRVTGQVS</sequence>
<keyword evidence="9" id="KW-1003">Cell membrane</keyword>
<dbReference type="Pfam" id="PF02508">
    <property type="entry name" value="Rnf-Nqr"/>
    <property type="match status" value="1"/>
</dbReference>
<organism evidence="11 12">
    <name type="scientific">Marinomonas rhizomae</name>
    <dbReference type="NCBI Taxonomy" id="491948"/>
    <lineage>
        <taxon>Bacteria</taxon>
        <taxon>Pseudomonadati</taxon>
        <taxon>Pseudomonadota</taxon>
        <taxon>Gammaproteobacteria</taxon>
        <taxon>Oceanospirillales</taxon>
        <taxon>Oceanospirillaceae</taxon>
        <taxon>Marinomonas</taxon>
    </lineage>
</organism>
<evidence type="ECO:0000256" key="5">
    <source>
        <dbReference type="ARBA" id="ARBA00022967"/>
    </source>
</evidence>
<dbReference type="PANTHER" id="PTHR30586:SF0">
    <property type="entry name" value="ION-TRANSLOCATING OXIDOREDUCTASE COMPLEX SUBUNIT E"/>
    <property type="match status" value="1"/>
</dbReference>
<keyword evidence="2 9" id="KW-0813">Transport</keyword>
<evidence type="ECO:0000256" key="2">
    <source>
        <dbReference type="ARBA" id="ARBA00022448"/>
    </source>
</evidence>
<dbReference type="InterPro" id="IPR003667">
    <property type="entry name" value="NqrDE/RnfAE"/>
</dbReference>
<keyword evidence="8 9" id="KW-0472">Membrane</keyword>
<evidence type="ECO:0000313" key="12">
    <source>
        <dbReference type="Proteomes" id="UP000252792"/>
    </source>
</evidence>
<dbReference type="NCBIfam" id="NF009070">
    <property type="entry name" value="PRK12405.1"/>
    <property type="match status" value="1"/>
</dbReference>
<proteinExistence type="inferred from homology"/>
<keyword evidence="5 9" id="KW-1278">Translocase</keyword>
<dbReference type="PANTHER" id="PTHR30586">
    <property type="entry name" value="ELECTRON TRANSPORT COMPLEX PROTEIN RNFE"/>
    <property type="match status" value="1"/>
</dbReference>
<dbReference type="NCBIfam" id="TIGR01948">
    <property type="entry name" value="rnfE"/>
    <property type="match status" value="1"/>
</dbReference>
<feature type="transmembrane region" description="Helical" evidence="9">
    <location>
        <begin position="115"/>
        <end position="134"/>
    </location>
</feature>
<comment type="caution">
    <text evidence="11">The sequence shown here is derived from an EMBL/GenBank/DDBJ whole genome shotgun (WGS) entry which is preliminary data.</text>
</comment>
<dbReference type="EC" id="7.-.-.-" evidence="9"/>
<evidence type="ECO:0000256" key="3">
    <source>
        <dbReference type="ARBA" id="ARBA00022519"/>
    </source>
</evidence>
<evidence type="ECO:0000256" key="1">
    <source>
        <dbReference type="ARBA" id="ARBA00004127"/>
    </source>
</evidence>
<keyword evidence="4 9" id="KW-0812">Transmembrane</keyword>
<keyword evidence="3 9" id="KW-0997">Cell inner membrane</keyword>
<feature type="transmembrane region" description="Helical" evidence="9">
    <location>
        <begin position="90"/>
        <end position="109"/>
    </location>
</feature>
<feature type="transmembrane region" description="Helical" evidence="9">
    <location>
        <begin position="57"/>
        <end position="78"/>
    </location>
</feature>
<name>A0A366JFG1_9GAMM</name>
<gene>
    <name evidence="9" type="primary">rnfE</name>
    <name evidence="11" type="ORF">DFP80_101178</name>
</gene>
<dbReference type="Proteomes" id="UP000252792">
    <property type="component" value="Unassembled WGS sequence"/>
</dbReference>
<reference evidence="11 12" key="1">
    <citation type="submission" date="2018-06" db="EMBL/GenBank/DDBJ databases">
        <title>Genomic Encyclopedia of Type Strains, Phase III (KMG-III): the genomes of soil and plant-associated and newly described type strains.</title>
        <authorList>
            <person name="Whitman W."/>
        </authorList>
    </citation>
    <scope>NUCLEOTIDE SEQUENCE [LARGE SCALE GENOMIC DNA]</scope>
    <source>
        <strain evidence="11 12">CECT 7377</strain>
    </source>
</reference>
<evidence type="ECO:0000256" key="4">
    <source>
        <dbReference type="ARBA" id="ARBA00022692"/>
    </source>
</evidence>
<dbReference type="OrthoDB" id="9782945at2"/>
<evidence type="ECO:0000256" key="7">
    <source>
        <dbReference type="ARBA" id="ARBA00022989"/>
    </source>
</evidence>
<accession>A0A366JFG1</accession>
<dbReference type="InterPro" id="IPR010968">
    <property type="entry name" value="RnfE"/>
</dbReference>
<evidence type="ECO:0000256" key="8">
    <source>
        <dbReference type="ARBA" id="ARBA00023136"/>
    </source>
</evidence>
<keyword evidence="7 9" id="KW-1133">Transmembrane helix</keyword>
<keyword evidence="12" id="KW-1185">Reference proteome</keyword>
<comment type="function">
    <text evidence="9">Part of a membrane-bound complex that couples electron transfer with translocation of ions across the membrane.</text>
</comment>
<feature type="region of interest" description="Disordered" evidence="10">
    <location>
        <begin position="236"/>
        <end position="255"/>
    </location>
</feature>
<dbReference type="GO" id="GO:0022900">
    <property type="term" value="P:electron transport chain"/>
    <property type="evidence" value="ECO:0007669"/>
    <property type="project" value="UniProtKB-UniRule"/>
</dbReference>